<dbReference type="InterPro" id="IPR005031">
    <property type="entry name" value="COQ10_START"/>
</dbReference>
<dbReference type="Pfam" id="PF03364">
    <property type="entry name" value="Polyketide_cyc"/>
    <property type="match status" value="1"/>
</dbReference>
<dbReference type="InterPro" id="IPR044996">
    <property type="entry name" value="COQ10-like"/>
</dbReference>
<dbReference type="AlphaFoldDB" id="X0SPD2"/>
<name>X0SPD2_9ZZZZ</name>
<evidence type="ECO:0000259" key="1">
    <source>
        <dbReference type="Pfam" id="PF03364"/>
    </source>
</evidence>
<feature type="domain" description="Coenzyme Q-binding protein COQ10 START" evidence="1">
    <location>
        <begin position="10"/>
        <end position="134"/>
    </location>
</feature>
<protein>
    <recommendedName>
        <fullName evidence="1">Coenzyme Q-binding protein COQ10 START domain-containing protein</fullName>
    </recommendedName>
</protein>
<dbReference type="Gene3D" id="3.30.530.20">
    <property type="match status" value="1"/>
</dbReference>
<sequence>MTIIKRSSLVPYTPAQMYDLVNAVEDYAQFLPHCQSSAVLSRDADEVRASMVLTGMGMQKSFTTLNRLQKNKMIEIRLIDGPLKRLEGFWLFEAKDNQQCQVSLDLEFELGGGLLDFAIGPIFNQLACGLVDTFRDRAIDVYG</sequence>
<evidence type="ECO:0000313" key="2">
    <source>
        <dbReference type="EMBL" id="GAF76961.1"/>
    </source>
</evidence>
<dbReference type="InterPro" id="IPR023393">
    <property type="entry name" value="START-like_dom_sf"/>
</dbReference>
<dbReference type="EMBL" id="BARS01005674">
    <property type="protein sequence ID" value="GAF76961.1"/>
    <property type="molecule type" value="Genomic_DNA"/>
</dbReference>
<proteinExistence type="predicted"/>
<dbReference type="GO" id="GO:0048039">
    <property type="term" value="F:ubiquinone binding"/>
    <property type="evidence" value="ECO:0007669"/>
    <property type="project" value="InterPro"/>
</dbReference>
<dbReference type="PANTHER" id="PTHR12901:SF10">
    <property type="entry name" value="COENZYME Q-BINDING PROTEIN COQ10, MITOCHONDRIAL"/>
    <property type="match status" value="1"/>
</dbReference>
<accession>X0SPD2</accession>
<gene>
    <name evidence="2" type="ORF">S01H1_11130</name>
</gene>
<organism evidence="2">
    <name type="scientific">marine sediment metagenome</name>
    <dbReference type="NCBI Taxonomy" id="412755"/>
    <lineage>
        <taxon>unclassified sequences</taxon>
        <taxon>metagenomes</taxon>
        <taxon>ecological metagenomes</taxon>
    </lineage>
</organism>
<reference evidence="2" key="1">
    <citation type="journal article" date="2014" name="Front. Microbiol.">
        <title>High frequency of phylogenetically diverse reductive dehalogenase-homologous genes in deep subseafloor sedimentary metagenomes.</title>
        <authorList>
            <person name="Kawai M."/>
            <person name="Futagami T."/>
            <person name="Toyoda A."/>
            <person name="Takaki Y."/>
            <person name="Nishi S."/>
            <person name="Hori S."/>
            <person name="Arai W."/>
            <person name="Tsubouchi T."/>
            <person name="Morono Y."/>
            <person name="Uchiyama I."/>
            <person name="Ito T."/>
            <person name="Fujiyama A."/>
            <person name="Inagaki F."/>
            <person name="Takami H."/>
        </authorList>
    </citation>
    <scope>NUCLEOTIDE SEQUENCE</scope>
    <source>
        <strain evidence="2">Expedition CK06-06</strain>
    </source>
</reference>
<dbReference type="SUPFAM" id="SSF55961">
    <property type="entry name" value="Bet v1-like"/>
    <property type="match status" value="1"/>
</dbReference>
<comment type="caution">
    <text evidence="2">The sequence shown here is derived from an EMBL/GenBank/DDBJ whole genome shotgun (WGS) entry which is preliminary data.</text>
</comment>
<dbReference type="PANTHER" id="PTHR12901">
    <property type="entry name" value="SPERM PROTEIN HOMOLOG"/>
    <property type="match status" value="1"/>
</dbReference>
<dbReference type="GO" id="GO:0045333">
    <property type="term" value="P:cellular respiration"/>
    <property type="evidence" value="ECO:0007669"/>
    <property type="project" value="InterPro"/>
</dbReference>
<dbReference type="CDD" id="cd07813">
    <property type="entry name" value="COQ10p_like"/>
    <property type="match status" value="1"/>
</dbReference>